<keyword evidence="1" id="KW-0732">Signal</keyword>
<feature type="signal peptide" evidence="1">
    <location>
        <begin position="1"/>
        <end position="20"/>
    </location>
</feature>
<reference evidence="2 3" key="1">
    <citation type="submission" date="2018-07" db="EMBL/GenBank/DDBJ databases">
        <title>Genome analysis of Larkinella rosea.</title>
        <authorList>
            <person name="Zhou Z."/>
            <person name="Wang G."/>
        </authorList>
    </citation>
    <scope>NUCLEOTIDE SEQUENCE [LARGE SCALE GENOMIC DNA]</scope>
    <source>
        <strain evidence="3">zzj9</strain>
    </source>
</reference>
<accession>A0A368JEX2</accession>
<dbReference type="EMBL" id="QOWE01000031">
    <property type="protein sequence ID" value="RCR66082.1"/>
    <property type="molecule type" value="Genomic_DNA"/>
</dbReference>
<dbReference type="Proteomes" id="UP000253383">
    <property type="component" value="Unassembled WGS sequence"/>
</dbReference>
<feature type="chain" id="PRO_5016653157" evidence="1">
    <location>
        <begin position="21"/>
        <end position="238"/>
    </location>
</feature>
<organism evidence="2 3">
    <name type="scientific">Larkinella punicea</name>
    <dbReference type="NCBI Taxonomy" id="2315727"/>
    <lineage>
        <taxon>Bacteria</taxon>
        <taxon>Pseudomonadati</taxon>
        <taxon>Bacteroidota</taxon>
        <taxon>Cytophagia</taxon>
        <taxon>Cytophagales</taxon>
        <taxon>Spirosomataceae</taxon>
        <taxon>Larkinella</taxon>
    </lineage>
</organism>
<evidence type="ECO:0000256" key="1">
    <source>
        <dbReference type="SAM" id="SignalP"/>
    </source>
</evidence>
<dbReference type="RefSeq" id="WP_114409474.1">
    <property type="nucleotide sequence ID" value="NZ_QOWE01000031.1"/>
</dbReference>
<name>A0A368JEX2_9BACT</name>
<gene>
    <name evidence="2" type="ORF">DUE52_28360</name>
</gene>
<comment type="caution">
    <text evidence="2">The sequence shown here is derived from an EMBL/GenBank/DDBJ whole genome shotgun (WGS) entry which is preliminary data.</text>
</comment>
<dbReference type="OrthoDB" id="706756at2"/>
<evidence type="ECO:0000313" key="3">
    <source>
        <dbReference type="Proteomes" id="UP000253383"/>
    </source>
</evidence>
<keyword evidence="3" id="KW-1185">Reference proteome</keyword>
<evidence type="ECO:0000313" key="2">
    <source>
        <dbReference type="EMBL" id="RCR66082.1"/>
    </source>
</evidence>
<dbReference type="Gene3D" id="2.40.128.490">
    <property type="entry name" value="Uncharacterised protein PF14869, DUF4488"/>
    <property type="match status" value="1"/>
</dbReference>
<protein>
    <submittedName>
        <fullName evidence="2">Membrane or secreted protein</fullName>
    </submittedName>
</protein>
<dbReference type="AlphaFoldDB" id="A0A368JEX2"/>
<proteinExistence type="predicted"/>
<sequence length="238" mass="26487">MKIKTVFSLLLVLWMATASRQSVPSLAGSWRLTDSGGATVDFVLSEGYMMGAFHENGRFLGAQGGTYQTDGKQLKITYEFNTEDSMMVGTTQTLTIDSFKDNRLVVKTDDGTDTYERTDTPAAQTPMAGLWRITGNIDDNGQVKTRPRTARKTLKLLTGNRFQWAAINPETKQFMGTGGGTYTAVNGKYTEKLEFFSRDNNRVGRSLPFEAELKGNDWYHRGQSSTGGKVSEVWSREK</sequence>